<dbReference type="PANTHER" id="PTHR13989:SF33">
    <property type="entry name" value="CST COMPLEX SUBUNIT STN1"/>
    <property type="match status" value="1"/>
</dbReference>
<evidence type="ECO:0000256" key="9">
    <source>
        <dbReference type="SAM" id="Coils"/>
    </source>
</evidence>
<evidence type="ECO:0000259" key="10">
    <source>
        <dbReference type="Pfam" id="PF10451"/>
    </source>
</evidence>
<dbReference type="InterPro" id="IPR018856">
    <property type="entry name" value="Stn1_N"/>
</dbReference>
<feature type="domain" description="CST complex subunit Stn1 N-terminal" evidence="10">
    <location>
        <begin position="47"/>
        <end position="93"/>
    </location>
</feature>
<dbReference type="CDD" id="cd03524">
    <property type="entry name" value="RPA2_OBF_family"/>
    <property type="match status" value="1"/>
</dbReference>
<evidence type="ECO:0000256" key="7">
    <source>
        <dbReference type="ARBA" id="ARBA00023242"/>
    </source>
</evidence>
<keyword evidence="12" id="KW-1185">Reference proteome</keyword>
<keyword evidence="7" id="KW-0539">Nucleus</keyword>
<evidence type="ECO:0000256" key="2">
    <source>
        <dbReference type="ARBA" id="ARBA00004574"/>
    </source>
</evidence>
<dbReference type="GO" id="GO:0000781">
    <property type="term" value="C:chromosome, telomeric region"/>
    <property type="evidence" value="ECO:0007669"/>
    <property type="project" value="UniProtKB-SubCell"/>
</dbReference>
<accession>A0A2T2P7C4</accession>
<dbReference type="GO" id="GO:0005634">
    <property type="term" value="C:nucleus"/>
    <property type="evidence" value="ECO:0007669"/>
    <property type="project" value="UniProtKB-SubCell"/>
</dbReference>
<dbReference type="InterPro" id="IPR040260">
    <property type="entry name" value="RFA2-like"/>
</dbReference>
<evidence type="ECO:0000256" key="5">
    <source>
        <dbReference type="ARBA" id="ARBA00022895"/>
    </source>
</evidence>
<gene>
    <name evidence="11" type="ORF">BS50DRAFT_514836</name>
</gene>
<dbReference type="Gene3D" id="2.40.50.140">
    <property type="entry name" value="Nucleic acid-binding proteins"/>
    <property type="match status" value="1"/>
</dbReference>
<keyword evidence="6" id="KW-0238">DNA-binding</keyword>
<evidence type="ECO:0000256" key="3">
    <source>
        <dbReference type="ARBA" id="ARBA00017411"/>
    </source>
</evidence>
<dbReference type="AlphaFoldDB" id="A0A2T2P7C4"/>
<evidence type="ECO:0000313" key="12">
    <source>
        <dbReference type="Proteomes" id="UP000240883"/>
    </source>
</evidence>
<comment type="subcellular location">
    <subcellularLocation>
        <location evidence="2">Chromosome</location>
        <location evidence="2">Telomere</location>
    </subcellularLocation>
    <subcellularLocation>
        <location evidence="1">Nucleus</location>
    </subcellularLocation>
</comment>
<evidence type="ECO:0000313" key="11">
    <source>
        <dbReference type="EMBL" id="PSN73499.1"/>
    </source>
</evidence>
<keyword evidence="4" id="KW-0158">Chromosome</keyword>
<name>A0A2T2P7C4_CORCC</name>
<reference evidence="11 12" key="1">
    <citation type="journal article" date="2018" name="Front. Microbiol.">
        <title>Genome-Wide Analysis of Corynespora cassiicola Leaf Fall Disease Putative Effectors.</title>
        <authorList>
            <person name="Lopez D."/>
            <person name="Ribeiro S."/>
            <person name="Label P."/>
            <person name="Fumanal B."/>
            <person name="Venisse J.S."/>
            <person name="Kohler A."/>
            <person name="de Oliveira R.R."/>
            <person name="Labutti K."/>
            <person name="Lipzen A."/>
            <person name="Lail K."/>
            <person name="Bauer D."/>
            <person name="Ohm R.A."/>
            <person name="Barry K.W."/>
            <person name="Spatafora J."/>
            <person name="Grigoriev I.V."/>
            <person name="Martin F.M."/>
            <person name="Pujade-Renaud V."/>
        </authorList>
    </citation>
    <scope>NUCLEOTIDE SEQUENCE [LARGE SCALE GENOMIC DNA]</scope>
    <source>
        <strain evidence="11 12">Philippines</strain>
    </source>
</reference>
<sequence>MSTRPSTPKYRLYPAYCFRASPTFDAWVKLTAADIQALRYEPEFPGQQIYFHLNHPIRYVCLVGVVVAIEDINARYTVLTVDDGSGATIEVKIVRITPDVYDPETNPSNTTVANINVISRIGVFEVSIDGHSLDIGTVVKAKGTLSEFRGAKQLELKRITVVSSTDKEAKAWADAAAYKRNVLAKPWHLSSAEHRKIKSDLKSEKQRNRNYELRKAEYDAKKQKHRDARAQYMAQRKVKLEARRRKEEVMMNAGALI</sequence>
<evidence type="ECO:0000256" key="8">
    <source>
        <dbReference type="ARBA" id="ARBA00030039"/>
    </source>
</evidence>
<evidence type="ECO:0000256" key="6">
    <source>
        <dbReference type="ARBA" id="ARBA00023125"/>
    </source>
</evidence>
<evidence type="ECO:0000256" key="1">
    <source>
        <dbReference type="ARBA" id="ARBA00004123"/>
    </source>
</evidence>
<dbReference type="Proteomes" id="UP000240883">
    <property type="component" value="Unassembled WGS sequence"/>
</dbReference>
<dbReference type="Pfam" id="PF10451">
    <property type="entry name" value="Stn1"/>
    <property type="match status" value="1"/>
</dbReference>
<keyword evidence="5" id="KW-0779">Telomere</keyword>
<dbReference type="GO" id="GO:0003677">
    <property type="term" value="F:DNA binding"/>
    <property type="evidence" value="ECO:0007669"/>
    <property type="project" value="UniProtKB-KW"/>
</dbReference>
<proteinExistence type="predicted"/>
<dbReference type="OrthoDB" id="77828at2759"/>
<dbReference type="InterPro" id="IPR012340">
    <property type="entry name" value="NA-bd_OB-fold"/>
</dbReference>
<feature type="coiled-coil region" evidence="9">
    <location>
        <begin position="194"/>
        <end position="228"/>
    </location>
</feature>
<dbReference type="EMBL" id="KZ678129">
    <property type="protein sequence ID" value="PSN73499.1"/>
    <property type="molecule type" value="Genomic_DNA"/>
</dbReference>
<dbReference type="PANTHER" id="PTHR13989">
    <property type="entry name" value="REPLICATION PROTEIN A-RELATED"/>
    <property type="match status" value="1"/>
</dbReference>
<evidence type="ECO:0000256" key="4">
    <source>
        <dbReference type="ARBA" id="ARBA00022454"/>
    </source>
</evidence>
<dbReference type="SUPFAM" id="SSF50249">
    <property type="entry name" value="Nucleic acid-binding proteins"/>
    <property type="match status" value="1"/>
</dbReference>
<keyword evidence="9" id="KW-0175">Coiled coil</keyword>
<organism evidence="11 12">
    <name type="scientific">Corynespora cassiicola Philippines</name>
    <dbReference type="NCBI Taxonomy" id="1448308"/>
    <lineage>
        <taxon>Eukaryota</taxon>
        <taxon>Fungi</taxon>
        <taxon>Dikarya</taxon>
        <taxon>Ascomycota</taxon>
        <taxon>Pezizomycotina</taxon>
        <taxon>Dothideomycetes</taxon>
        <taxon>Pleosporomycetidae</taxon>
        <taxon>Pleosporales</taxon>
        <taxon>Corynesporascaceae</taxon>
        <taxon>Corynespora</taxon>
    </lineage>
</organism>
<protein>
    <recommendedName>
        <fullName evidence="3">CST complex subunit STN1</fullName>
    </recommendedName>
    <alternativeName>
        <fullName evidence="8">Suppressor of cdc thirteen homolog</fullName>
    </alternativeName>
</protein>